<dbReference type="Gene3D" id="2.20.200.10">
    <property type="entry name" value="Outer membrane efflux proteins (OEP)"/>
    <property type="match status" value="1"/>
</dbReference>
<accession>A0A502FPC5</accession>
<dbReference type="InterPro" id="IPR003423">
    <property type="entry name" value="OMP_efflux"/>
</dbReference>
<comment type="caution">
    <text evidence="4">The sequence shown here is derived from an EMBL/GenBank/DDBJ whole genome shotgun (WGS) entry which is preliminary data.</text>
</comment>
<dbReference type="EMBL" id="RCZO01000002">
    <property type="protein sequence ID" value="TPG10564.1"/>
    <property type="molecule type" value="Genomic_DNA"/>
</dbReference>
<dbReference type="AlphaFoldDB" id="A0A502FPC5"/>
<gene>
    <name evidence="4" type="ORF">EAH88_05575</name>
</gene>
<comment type="subcellular location">
    <subcellularLocation>
        <location evidence="2">Cell outer membrane</location>
        <topology evidence="2">Lipid-anchor</topology>
    </subcellularLocation>
</comment>
<keyword evidence="5" id="KW-1185">Reference proteome</keyword>
<keyword evidence="2" id="KW-0564">Palmitate</keyword>
<protein>
    <submittedName>
        <fullName evidence="4">Efflux transporter outer membrane subunit</fullName>
    </submittedName>
</protein>
<dbReference type="PANTHER" id="PTHR30203">
    <property type="entry name" value="OUTER MEMBRANE CATION EFFLUX PROTEIN"/>
    <property type="match status" value="1"/>
</dbReference>
<dbReference type="SUPFAM" id="SSF56954">
    <property type="entry name" value="Outer membrane efflux proteins (OEP)"/>
    <property type="match status" value="1"/>
</dbReference>
<evidence type="ECO:0000313" key="5">
    <source>
        <dbReference type="Proteomes" id="UP000319486"/>
    </source>
</evidence>
<dbReference type="Pfam" id="PF02321">
    <property type="entry name" value="OEP"/>
    <property type="match status" value="2"/>
</dbReference>
<name>A0A502FPC5_9GAMM</name>
<reference evidence="4 5" key="1">
    <citation type="journal article" date="2019" name="Environ. Microbiol.">
        <title>Species interactions and distinct microbial communities in high Arctic permafrost affected cryosols are associated with the CH4 and CO2 gas fluxes.</title>
        <authorList>
            <person name="Altshuler I."/>
            <person name="Hamel J."/>
            <person name="Turney S."/>
            <person name="Magnuson E."/>
            <person name="Levesque R."/>
            <person name="Greer C."/>
            <person name="Whyte L.G."/>
        </authorList>
    </citation>
    <scope>NUCLEOTIDE SEQUENCE [LARGE SCALE GENOMIC DNA]</scope>
    <source>
        <strain evidence="4 5">S13Y</strain>
    </source>
</reference>
<feature type="compositionally biased region" description="Low complexity" evidence="3">
    <location>
        <begin position="467"/>
        <end position="483"/>
    </location>
</feature>
<feature type="region of interest" description="Disordered" evidence="3">
    <location>
        <begin position="467"/>
        <end position="490"/>
    </location>
</feature>
<dbReference type="Proteomes" id="UP000319486">
    <property type="component" value="Unassembled WGS sequence"/>
</dbReference>
<evidence type="ECO:0000256" key="2">
    <source>
        <dbReference type="RuleBase" id="RU362097"/>
    </source>
</evidence>
<dbReference type="OrthoDB" id="9770517at2"/>
<keyword evidence="2" id="KW-1134">Transmembrane beta strand</keyword>
<evidence type="ECO:0000256" key="3">
    <source>
        <dbReference type="SAM" id="MobiDB-lite"/>
    </source>
</evidence>
<dbReference type="Gene3D" id="1.20.1600.10">
    <property type="entry name" value="Outer membrane efflux proteins (OEP)"/>
    <property type="match status" value="1"/>
</dbReference>
<proteinExistence type="inferred from homology"/>
<dbReference type="PANTHER" id="PTHR30203:SF32">
    <property type="entry name" value="CATION EFFLUX SYSTEM PROTEIN CUSC"/>
    <property type="match status" value="1"/>
</dbReference>
<dbReference type="GO" id="GO:0015562">
    <property type="term" value="F:efflux transmembrane transporter activity"/>
    <property type="evidence" value="ECO:0007669"/>
    <property type="project" value="InterPro"/>
</dbReference>
<sequence>MHTVPLRLNQATHGSNLRWCLLGVLLAGLAGCAAPLPKLVPPLPLQWQHAMASASAKPTDPHGWWHAFADPELDALVDRALDSNLDVAQAVERLRASRILHAHAQARYLPALSARTNDAIDPDASASFFVAGFDATWELGLFGRAEGTRREAQGSLDASVADLRAAQVSLVAEVVREWITLRAAQQQEELLLQVSHARQHQWQLLQVRQRLQLTAPGTVDQAQAAFAQSQAALASPRQAINASAQRLAVLLGQNHPDPLWLQPGTPPELGAWRLDGAPADLLRTRPEIARAEADVLRTAGELALTHADMFPSIGLGASMIWATDINNNHKFSNTPNGIASVGPAINIPLFDWGMRLAATHAKGHELKASVLAYRQAVLQGVAEVETALGSLQQQQQREQDDTRAWQALQRVDQSVQARVRLRLGSPLDRAESQIAVTQAAIELADARAGHSLAYVALFKALGGAPLPSTAAEETAPAASAEPAAAHEARR</sequence>
<dbReference type="PROSITE" id="PS51257">
    <property type="entry name" value="PROKAR_LIPOPROTEIN"/>
    <property type="match status" value="1"/>
</dbReference>
<dbReference type="GO" id="GO:0009279">
    <property type="term" value="C:cell outer membrane"/>
    <property type="evidence" value="ECO:0007669"/>
    <property type="project" value="UniProtKB-SubCell"/>
</dbReference>
<dbReference type="NCBIfam" id="TIGR01845">
    <property type="entry name" value="outer_NodT"/>
    <property type="match status" value="1"/>
</dbReference>
<evidence type="ECO:0000256" key="1">
    <source>
        <dbReference type="ARBA" id="ARBA00007613"/>
    </source>
</evidence>
<keyword evidence="2" id="KW-0449">Lipoprotein</keyword>
<dbReference type="InterPro" id="IPR010131">
    <property type="entry name" value="MdtP/NodT-like"/>
</dbReference>
<comment type="similarity">
    <text evidence="1 2">Belongs to the outer membrane factor (OMF) (TC 1.B.17) family.</text>
</comment>
<evidence type="ECO:0000313" key="4">
    <source>
        <dbReference type="EMBL" id="TPG10564.1"/>
    </source>
</evidence>
<organism evidence="4 5">
    <name type="scientific">Rhodanobacter glycinis</name>
    <dbReference type="NCBI Taxonomy" id="582702"/>
    <lineage>
        <taxon>Bacteria</taxon>
        <taxon>Pseudomonadati</taxon>
        <taxon>Pseudomonadota</taxon>
        <taxon>Gammaproteobacteria</taxon>
        <taxon>Lysobacterales</taxon>
        <taxon>Rhodanobacteraceae</taxon>
        <taxon>Rhodanobacter</taxon>
    </lineage>
</organism>
<keyword evidence="2" id="KW-0812">Transmembrane</keyword>
<keyword evidence="2" id="KW-0472">Membrane</keyword>